<gene>
    <name evidence="2" type="ORF">C731_4192</name>
</gene>
<dbReference type="AlphaFoldDB" id="K5BDY3"/>
<reference evidence="2 3" key="1">
    <citation type="journal article" date="2012" name="J. Bacteriol.">
        <title>Genome sequence of Mycobacterium hassiacum DSM 44199, a rare source of heat-stable mycobacterial proteins.</title>
        <authorList>
            <person name="Tiago I."/>
            <person name="Maranha A."/>
            <person name="Mendes V."/>
            <person name="Alarico S."/>
            <person name="Moynihan P.J."/>
            <person name="Clarke A.J."/>
            <person name="Macedo-Ribeiro S."/>
            <person name="Pereira P.J."/>
            <person name="Empadinhas N."/>
        </authorList>
    </citation>
    <scope>NUCLEOTIDE SEQUENCE [LARGE SCALE GENOMIC DNA]</scope>
    <source>
        <strain evidence="3">DSM 44199 / CIP 105218 / JCM 12690 / 3849</strain>
    </source>
</reference>
<dbReference type="STRING" id="1122247.GCA_000379865_01248"/>
<evidence type="ECO:0000313" key="3">
    <source>
        <dbReference type="Proteomes" id="UP000006265"/>
    </source>
</evidence>
<comment type="caution">
    <text evidence="2">The sequence shown here is derived from an EMBL/GenBank/DDBJ whole genome shotgun (WGS) entry which is preliminary data.</text>
</comment>
<evidence type="ECO:0000256" key="1">
    <source>
        <dbReference type="SAM" id="MobiDB-lite"/>
    </source>
</evidence>
<feature type="non-terminal residue" evidence="2">
    <location>
        <position position="140"/>
    </location>
</feature>
<organism evidence="2 3">
    <name type="scientific">Mycolicibacterium hassiacum (strain DSM 44199 / CIP 105218 / JCM 12690 / 3849)</name>
    <name type="common">Mycobacterium hassiacum</name>
    <dbReference type="NCBI Taxonomy" id="1122247"/>
    <lineage>
        <taxon>Bacteria</taxon>
        <taxon>Bacillati</taxon>
        <taxon>Actinomycetota</taxon>
        <taxon>Actinomycetes</taxon>
        <taxon>Mycobacteriales</taxon>
        <taxon>Mycobacteriaceae</taxon>
        <taxon>Mycolicibacterium</taxon>
    </lineage>
</organism>
<dbReference type="EMBL" id="AMRA01000113">
    <property type="protein sequence ID" value="EKF21796.1"/>
    <property type="molecule type" value="Genomic_DNA"/>
</dbReference>
<keyword evidence="3" id="KW-1185">Reference proteome</keyword>
<dbReference type="eggNOG" id="ENOG5032S7P">
    <property type="taxonomic scope" value="Bacteria"/>
</dbReference>
<proteinExistence type="predicted"/>
<sequence>MADTDPAQGGRPPAPDEQPELDRLYAAEPREFTALRSRLAAAARNRGDADAARRIAAARKPTTAAHCVNVLVLDDPGVRDRLAALGDQLRAAHAAGDGQRIRELTGRQRRLIGDLTRAALQRAGVGSPSAALRDDITATL</sequence>
<accession>K5BDY3</accession>
<feature type="region of interest" description="Disordered" evidence="1">
    <location>
        <begin position="1"/>
        <end position="20"/>
    </location>
</feature>
<name>K5BDY3_MYCHD</name>
<protein>
    <submittedName>
        <fullName evidence="2">Uncharacterized protein</fullName>
    </submittedName>
</protein>
<evidence type="ECO:0000313" key="2">
    <source>
        <dbReference type="EMBL" id="EKF21796.1"/>
    </source>
</evidence>
<dbReference type="Proteomes" id="UP000006265">
    <property type="component" value="Unassembled WGS sequence"/>
</dbReference>